<evidence type="ECO:0000256" key="1">
    <source>
        <dbReference type="ARBA" id="ARBA00005854"/>
    </source>
</evidence>
<dbReference type="AlphaFoldDB" id="A0A381VCS8"/>
<dbReference type="SUPFAM" id="SSF51735">
    <property type="entry name" value="NAD(P)-binding Rossmann-fold domains"/>
    <property type="match status" value="1"/>
</dbReference>
<evidence type="ECO:0000313" key="5">
    <source>
        <dbReference type="EMBL" id="SVA38176.1"/>
    </source>
</evidence>
<sequence length="340" mass="36716">MAMSKLKVAMISRGNPEPGLVQQQLEGIDCDFDVYVCQSEGETIEAVKGVDVIINQGVPMPSTVMDEIDSAQGIVSFGHGFNHIDHESATDNSVMVINTAGFCTEEVSNHAIMFILSCAKKLTMLNDLTKNGKWGLETSSVTSNMVPITDQTLGLVSLGNIGRAVARKAQALGMHVIAYDPYVQPWIAKEYRVELVGSLNDLASRSDFVSMHTPLNNQTRHLIGADFFKAMKPTAYFINTCRGSTVDEDALINALKTKEFAGAGLDVFDIEPTPTDNPLFQMENVMVTPHSAGTSNRAGIAAQIQVGQEAARLLNGSWPMSLVNPEVRSSIGVRPLATRG</sequence>
<dbReference type="FunFam" id="3.40.50.720:FF:000203">
    <property type="entry name" value="D-3-phosphoglycerate dehydrogenase (SerA)"/>
    <property type="match status" value="1"/>
</dbReference>
<dbReference type="GO" id="GO:0016616">
    <property type="term" value="F:oxidoreductase activity, acting on the CH-OH group of donors, NAD or NADP as acceptor"/>
    <property type="evidence" value="ECO:0007669"/>
    <property type="project" value="InterPro"/>
</dbReference>
<evidence type="ECO:0000256" key="3">
    <source>
        <dbReference type="ARBA" id="ARBA00023027"/>
    </source>
</evidence>
<accession>A0A381VCS8</accession>
<evidence type="ECO:0000259" key="4">
    <source>
        <dbReference type="Pfam" id="PF02826"/>
    </source>
</evidence>
<gene>
    <name evidence="5" type="ORF">METZ01_LOCUS91030</name>
</gene>
<dbReference type="Pfam" id="PF02826">
    <property type="entry name" value="2-Hacid_dh_C"/>
    <property type="match status" value="1"/>
</dbReference>
<name>A0A381VCS8_9ZZZZ</name>
<feature type="domain" description="D-isomer specific 2-hydroxyacid dehydrogenase NAD-binding" evidence="4">
    <location>
        <begin position="112"/>
        <end position="292"/>
    </location>
</feature>
<proteinExistence type="inferred from homology"/>
<dbReference type="SUPFAM" id="SSF52283">
    <property type="entry name" value="Formate/glycerate dehydrogenase catalytic domain-like"/>
    <property type="match status" value="1"/>
</dbReference>
<dbReference type="GO" id="GO:0003714">
    <property type="term" value="F:transcription corepressor activity"/>
    <property type="evidence" value="ECO:0007669"/>
    <property type="project" value="InterPro"/>
</dbReference>
<keyword evidence="3" id="KW-0520">NAD</keyword>
<dbReference type="InterPro" id="IPR006140">
    <property type="entry name" value="D-isomer_DH_NAD-bd"/>
</dbReference>
<evidence type="ECO:0000256" key="2">
    <source>
        <dbReference type="ARBA" id="ARBA00023002"/>
    </source>
</evidence>
<dbReference type="CDD" id="cd05299">
    <property type="entry name" value="CtBP_dh"/>
    <property type="match status" value="1"/>
</dbReference>
<dbReference type="InterPro" id="IPR036291">
    <property type="entry name" value="NAD(P)-bd_dom_sf"/>
</dbReference>
<keyword evidence="2" id="KW-0560">Oxidoreductase</keyword>
<dbReference type="InterPro" id="IPR050418">
    <property type="entry name" value="D-iso_2-hydroxyacid_DH_PdxB"/>
</dbReference>
<protein>
    <recommendedName>
        <fullName evidence="4">D-isomer specific 2-hydroxyacid dehydrogenase NAD-binding domain-containing protein</fullName>
    </recommendedName>
</protein>
<reference evidence="5" key="1">
    <citation type="submission" date="2018-05" db="EMBL/GenBank/DDBJ databases">
        <authorList>
            <person name="Lanie J.A."/>
            <person name="Ng W.-L."/>
            <person name="Kazmierczak K.M."/>
            <person name="Andrzejewski T.M."/>
            <person name="Davidsen T.M."/>
            <person name="Wayne K.J."/>
            <person name="Tettelin H."/>
            <person name="Glass J.I."/>
            <person name="Rusch D."/>
            <person name="Podicherti R."/>
            <person name="Tsui H.-C.T."/>
            <person name="Winkler M.E."/>
        </authorList>
    </citation>
    <scope>NUCLEOTIDE SEQUENCE</scope>
</reference>
<dbReference type="Gene3D" id="3.40.50.720">
    <property type="entry name" value="NAD(P)-binding Rossmann-like Domain"/>
    <property type="match status" value="2"/>
</dbReference>
<dbReference type="EMBL" id="UINC01008485">
    <property type="protein sequence ID" value="SVA38176.1"/>
    <property type="molecule type" value="Genomic_DNA"/>
</dbReference>
<dbReference type="GO" id="GO:0051287">
    <property type="term" value="F:NAD binding"/>
    <property type="evidence" value="ECO:0007669"/>
    <property type="project" value="InterPro"/>
</dbReference>
<dbReference type="PANTHER" id="PTHR43761:SF1">
    <property type="entry name" value="D-ISOMER SPECIFIC 2-HYDROXYACID DEHYDROGENASE CATALYTIC DOMAIN-CONTAINING PROTEIN-RELATED"/>
    <property type="match status" value="1"/>
</dbReference>
<organism evidence="5">
    <name type="scientific">marine metagenome</name>
    <dbReference type="NCBI Taxonomy" id="408172"/>
    <lineage>
        <taxon>unclassified sequences</taxon>
        <taxon>metagenomes</taxon>
        <taxon>ecological metagenomes</taxon>
    </lineage>
</organism>
<dbReference type="PANTHER" id="PTHR43761">
    <property type="entry name" value="D-ISOMER SPECIFIC 2-HYDROXYACID DEHYDROGENASE FAMILY PROTEIN (AFU_ORTHOLOGUE AFUA_1G13630)"/>
    <property type="match status" value="1"/>
</dbReference>
<dbReference type="InterPro" id="IPR043322">
    <property type="entry name" value="CtBP"/>
</dbReference>
<comment type="similarity">
    <text evidence="1">Belongs to the D-isomer specific 2-hydroxyacid dehydrogenase family.</text>
</comment>